<evidence type="ECO:0000256" key="15">
    <source>
        <dbReference type="ARBA" id="ARBA00023128"/>
    </source>
</evidence>
<feature type="transmembrane region" description="Helical" evidence="18">
    <location>
        <begin position="60"/>
        <end position="81"/>
    </location>
</feature>
<evidence type="ECO:0000256" key="2">
    <source>
        <dbReference type="ARBA" id="ARBA00004448"/>
    </source>
</evidence>
<evidence type="ECO:0000256" key="5">
    <source>
        <dbReference type="ARBA" id="ARBA00021008"/>
    </source>
</evidence>
<comment type="similarity">
    <text evidence="3 18">Belongs to the complex I subunit 2 family.</text>
</comment>
<feature type="transmembrane region" description="Helical" evidence="18">
    <location>
        <begin position="142"/>
        <end position="167"/>
    </location>
</feature>
<comment type="function">
    <text evidence="18">Core subunit of the mitochondrial membrane respiratory chain NADH dehydrogenase (Complex I) which catalyzes electron transfer from NADH through the respiratory chain, using ubiquinone as an electron acceptor. Essential for the catalytic activity and assembly of complex I.</text>
</comment>
<evidence type="ECO:0000256" key="8">
    <source>
        <dbReference type="ARBA" id="ARBA00022692"/>
    </source>
</evidence>
<dbReference type="InterPro" id="IPR003917">
    <property type="entry name" value="NADH_UbQ_OxRdtase_chain2"/>
</dbReference>
<keyword evidence="10 18" id="KW-1278">Translocase</keyword>
<accession>A0A7L9R598</accession>
<name>A0A7L9R598_9DIPT</name>
<keyword evidence="8 18" id="KW-0812">Transmembrane</keyword>
<keyword evidence="15 18" id="KW-0496">Mitochondrion</keyword>
<proteinExistence type="inferred from homology"/>
<evidence type="ECO:0000256" key="14">
    <source>
        <dbReference type="ARBA" id="ARBA00023075"/>
    </source>
</evidence>
<sequence>MFYYMTKILFFFLLMLGTLISVSSNSWLGIWMGLEINLMAFIPLMMNPNNLVNSESNLNYFLIQTFASMFMLMTLLINLLLMKMMCINLLMNNTMMMKIIIMLPLLLKLGMSPFHFWLPIIMMKLNWYNSMILVTWQKLAPMMIISYLISMNSLTITIILFSIFTGAIMGLNQTSLQKILAYSSINHMGWMLSAMMFNKTMWNYYFLIYSLLNISLMFMFNLMKIFYLNQIYYWMSNYLTKIYFMSMLLSLGGMPPLLGFLPKWLIIQVFMIMKFNLLIMSMILMSLITLYFYLKISLSSFMMNYNEMNYLTNNNLNIFLFSTIISMTFFSLFTLNFLILMFFM</sequence>
<dbReference type="EMBL" id="MT991051">
    <property type="protein sequence ID" value="QOL10540.1"/>
    <property type="molecule type" value="Genomic_DNA"/>
</dbReference>
<dbReference type="PANTHER" id="PTHR46552">
    <property type="entry name" value="NADH-UBIQUINONE OXIDOREDUCTASE CHAIN 2"/>
    <property type="match status" value="1"/>
</dbReference>
<evidence type="ECO:0000256" key="17">
    <source>
        <dbReference type="ARBA" id="ARBA00049551"/>
    </source>
</evidence>
<evidence type="ECO:0000256" key="4">
    <source>
        <dbReference type="ARBA" id="ARBA00012944"/>
    </source>
</evidence>
<dbReference type="EC" id="7.1.1.2" evidence="4 18"/>
<gene>
    <name evidence="20" type="primary">nad2</name>
</gene>
<evidence type="ECO:0000256" key="18">
    <source>
        <dbReference type="RuleBase" id="RU003403"/>
    </source>
</evidence>
<dbReference type="InterPro" id="IPR050175">
    <property type="entry name" value="Complex_I_Subunit_2"/>
</dbReference>
<dbReference type="GO" id="GO:0006120">
    <property type="term" value="P:mitochondrial electron transport, NADH to ubiquinone"/>
    <property type="evidence" value="ECO:0007669"/>
    <property type="project" value="InterPro"/>
</dbReference>
<organism evidence="20">
    <name type="scientific">Pnyxia scabiei</name>
    <dbReference type="NCBI Taxonomy" id="1781627"/>
    <lineage>
        <taxon>Eukaryota</taxon>
        <taxon>Metazoa</taxon>
        <taxon>Ecdysozoa</taxon>
        <taxon>Arthropoda</taxon>
        <taxon>Hexapoda</taxon>
        <taxon>Insecta</taxon>
        <taxon>Pterygota</taxon>
        <taxon>Neoptera</taxon>
        <taxon>Endopterygota</taxon>
        <taxon>Diptera</taxon>
        <taxon>Nematocera</taxon>
        <taxon>Sciaroidea</taxon>
        <taxon>Sciaridae</taxon>
        <taxon>Pnyxia</taxon>
    </lineage>
</organism>
<feature type="transmembrane region" description="Helical" evidence="18">
    <location>
        <begin position="204"/>
        <end position="226"/>
    </location>
</feature>
<evidence type="ECO:0000256" key="11">
    <source>
        <dbReference type="ARBA" id="ARBA00022982"/>
    </source>
</evidence>
<evidence type="ECO:0000256" key="6">
    <source>
        <dbReference type="ARBA" id="ARBA00022448"/>
    </source>
</evidence>
<keyword evidence="12 18" id="KW-1133">Transmembrane helix</keyword>
<evidence type="ECO:0000256" key="13">
    <source>
        <dbReference type="ARBA" id="ARBA00023027"/>
    </source>
</evidence>
<feature type="transmembrane region" description="Helical" evidence="18">
    <location>
        <begin position="238"/>
        <end position="258"/>
    </location>
</feature>
<evidence type="ECO:0000256" key="9">
    <source>
        <dbReference type="ARBA" id="ARBA00022792"/>
    </source>
</evidence>
<evidence type="ECO:0000256" key="10">
    <source>
        <dbReference type="ARBA" id="ARBA00022967"/>
    </source>
</evidence>
<protein>
    <recommendedName>
        <fullName evidence="5 18">NADH-ubiquinone oxidoreductase chain 2</fullName>
        <ecNumber evidence="4 18">7.1.1.2</ecNumber>
    </recommendedName>
</protein>
<feature type="transmembrane region" description="Helical" evidence="18">
    <location>
        <begin position="264"/>
        <end position="294"/>
    </location>
</feature>
<feature type="transmembrane region" description="Helical" evidence="18">
    <location>
        <begin position="315"/>
        <end position="343"/>
    </location>
</feature>
<comment type="catalytic activity">
    <reaction evidence="17 18">
        <text>a ubiquinone + NADH + 5 H(+)(in) = a ubiquinol + NAD(+) + 4 H(+)(out)</text>
        <dbReference type="Rhea" id="RHEA:29091"/>
        <dbReference type="Rhea" id="RHEA-COMP:9565"/>
        <dbReference type="Rhea" id="RHEA-COMP:9566"/>
        <dbReference type="ChEBI" id="CHEBI:15378"/>
        <dbReference type="ChEBI" id="CHEBI:16389"/>
        <dbReference type="ChEBI" id="CHEBI:17976"/>
        <dbReference type="ChEBI" id="CHEBI:57540"/>
        <dbReference type="ChEBI" id="CHEBI:57945"/>
        <dbReference type="EC" id="7.1.1.2"/>
    </reaction>
</comment>
<evidence type="ECO:0000256" key="1">
    <source>
        <dbReference type="ARBA" id="ARBA00003257"/>
    </source>
</evidence>
<dbReference type="GO" id="GO:0008137">
    <property type="term" value="F:NADH dehydrogenase (ubiquinone) activity"/>
    <property type="evidence" value="ECO:0007669"/>
    <property type="project" value="UniProtKB-EC"/>
</dbReference>
<dbReference type="PRINTS" id="PR01436">
    <property type="entry name" value="NADHDHGNASE2"/>
</dbReference>
<dbReference type="AlphaFoldDB" id="A0A7L9R598"/>
<evidence type="ECO:0000313" key="20">
    <source>
        <dbReference type="EMBL" id="QOL10540.1"/>
    </source>
</evidence>
<evidence type="ECO:0000256" key="3">
    <source>
        <dbReference type="ARBA" id="ARBA00007012"/>
    </source>
</evidence>
<geneLocation type="mitochondrion" evidence="20"/>
<dbReference type="GO" id="GO:0005743">
    <property type="term" value="C:mitochondrial inner membrane"/>
    <property type="evidence" value="ECO:0007669"/>
    <property type="project" value="UniProtKB-SubCell"/>
</dbReference>
<keyword evidence="9 18" id="KW-0999">Mitochondrion inner membrane</keyword>
<evidence type="ECO:0000256" key="7">
    <source>
        <dbReference type="ARBA" id="ARBA00022660"/>
    </source>
</evidence>
<comment type="subcellular location">
    <subcellularLocation>
        <location evidence="2 18">Mitochondrion inner membrane</location>
        <topology evidence="2 18">Multi-pass membrane protein</topology>
    </subcellularLocation>
</comment>
<dbReference type="Pfam" id="PF00361">
    <property type="entry name" value="Proton_antipo_M"/>
    <property type="match status" value="1"/>
</dbReference>
<keyword evidence="7 18" id="KW-0679">Respiratory chain</keyword>
<comment type="function">
    <text evidence="1">Core subunit of the mitochondrial membrane respiratory chain NADH dehydrogenase (Complex I) that is believed to belong to the minimal assembly required for catalysis. Complex I functions in the transfer of electrons from NADH to the respiratory chain. The immediate electron acceptor for the enzyme is believed to be ubiquinone.</text>
</comment>
<keyword evidence="6" id="KW-0813">Transport</keyword>
<feature type="domain" description="NADH:quinone oxidoreductase/Mrp antiporter transmembrane" evidence="19">
    <location>
        <begin position="24"/>
        <end position="289"/>
    </location>
</feature>
<reference evidence="20" key="1">
    <citation type="submission" date="2020-09" db="EMBL/GenBank/DDBJ databases">
        <title>Complete mitochondrial genome of Pnyxia scabiei (Diptera: Sciaridae).</title>
        <authorList>
            <person name="Liu C."/>
            <person name="Wang Q."/>
            <person name="Wu H."/>
            <person name="Huang J."/>
        </authorList>
    </citation>
    <scope>NUCLEOTIDE SEQUENCE</scope>
</reference>
<dbReference type="PANTHER" id="PTHR46552:SF1">
    <property type="entry name" value="NADH-UBIQUINONE OXIDOREDUCTASE CHAIN 2"/>
    <property type="match status" value="1"/>
</dbReference>
<keyword evidence="16 18" id="KW-0472">Membrane</keyword>
<feature type="transmembrane region" description="Helical" evidence="18">
    <location>
        <begin position="101"/>
        <end position="122"/>
    </location>
</feature>
<dbReference type="InterPro" id="IPR001750">
    <property type="entry name" value="ND/Mrp_TM"/>
</dbReference>
<evidence type="ECO:0000256" key="16">
    <source>
        <dbReference type="ARBA" id="ARBA00023136"/>
    </source>
</evidence>
<evidence type="ECO:0000259" key="19">
    <source>
        <dbReference type="Pfam" id="PF00361"/>
    </source>
</evidence>
<evidence type="ECO:0000256" key="12">
    <source>
        <dbReference type="ARBA" id="ARBA00022989"/>
    </source>
</evidence>
<keyword evidence="11 18" id="KW-0249">Electron transport</keyword>
<keyword evidence="13 18" id="KW-0520">NAD</keyword>
<keyword evidence="14 18" id="KW-0830">Ubiquinone</keyword>